<keyword evidence="1" id="KW-0175">Coiled coil</keyword>
<feature type="coiled-coil region" evidence="1">
    <location>
        <begin position="1466"/>
        <end position="1493"/>
    </location>
</feature>
<dbReference type="Proteomes" id="UP000242188">
    <property type="component" value="Unassembled WGS sequence"/>
</dbReference>
<feature type="region of interest" description="Disordered" evidence="2">
    <location>
        <begin position="1737"/>
        <end position="1757"/>
    </location>
</feature>
<organism evidence="3 4">
    <name type="scientific">Mizuhopecten yessoensis</name>
    <name type="common">Japanese scallop</name>
    <name type="synonym">Patinopecten yessoensis</name>
    <dbReference type="NCBI Taxonomy" id="6573"/>
    <lineage>
        <taxon>Eukaryota</taxon>
        <taxon>Metazoa</taxon>
        <taxon>Spiralia</taxon>
        <taxon>Lophotrochozoa</taxon>
        <taxon>Mollusca</taxon>
        <taxon>Bivalvia</taxon>
        <taxon>Autobranchia</taxon>
        <taxon>Pteriomorphia</taxon>
        <taxon>Pectinida</taxon>
        <taxon>Pectinoidea</taxon>
        <taxon>Pectinidae</taxon>
        <taxon>Mizuhopecten</taxon>
    </lineage>
</organism>
<feature type="region of interest" description="Disordered" evidence="2">
    <location>
        <begin position="2073"/>
        <end position="2115"/>
    </location>
</feature>
<name>A0A210QXS6_MIZYE</name>
<evidence type="ECO:0000256" key="2">
    <source>
        <dbReference type="SAM" id="MobiDB-lite"/>
    </source>
</evidence>
<feature type="compositionally biased region" description="Polar residues" evidence="2">
    <location>
        <begin position="2293"/>
        <end position="2304"/>
    </location>
</feature>
<feature type="coiled-coil region" evidence="1">
    <location>
        <begin position="732"/>
        <end position="802"/>
    </location>
</feature>
<proteinExistence type="predicted"/>
<protein>
    <submittedName>
        <fullName evidence="3">Nuclear mitotic apparatus protein 1</fullName>
    </submittedName>
</protein>
<dbReference type="PANTHER" id="PTHR23159:SF31">
    <property type="entry name" value="CENTROSOME-ASSOCIATED PROTEIN CEP250 ISOFORM X1"/>
    <property type="match status" value="1"/>
</dbReference>
<feature type="coiled-coil region" evidence="1">
    <location>
        <begin position="846"/>
        <end position="901"/>
    </location>
</feature>
<feature type="coiled-coil region" evidence="1">
    <location>
        <begin position="1523"/>
        <end position="1618"/>
    </location>
</feature>
<feature type="compositionally biased region" description="Basic and acidic residues" evidence="2">
    <location>
        <begin position="1737"/>
        <end position="1750"/>
    </location>
</feature>
<dbReference type="OrthoDB" id="2436455at2759"/>
<feature type="compositionally biased region" description="Polar residues" evidence="2">
    <location>
        <begin position="2235"/>
        <end position="2246"/>
    </location>
</feature>
<accession>A0A210QXS6</accession>
<feature type="region of interest" description="Disordered" evidence="2">
    <location>
        <begin position="2283"/>
        <end position="2320"/>
    </location>
</feature>
<keyword evidence="4" id="KW-1185">Reference proteome</keyword>
<gene>
    <name evidence="3" type="ORF">KP79_PYT13652</name>
</gene>
<feature type="coiled-coil region" evidence="1">
    <location>
        <begin position="334"/>
        <end position="361"/>
    </location>
</feature>
<feature type="compositionally biased region" description="Polar residues" evidence="2">
    <location>
        <begin position="2096"/>
        <end position="2113"/>
    </location>
</feature>
<feature type="coiled-coil region" evidence="1">
    <location>
        <begin position="1780"/>
        <end position="1957"/>
    </location>
</feature>
<evidence type="ECO:0000256" key="1">
    <source>
        <dbReference type="SAM" id="Coils"/>
    </source>
</evidence>
<feature type="region of interest" description="Disordered" evidence="2">
    <location>
        <begin position="2175"/>
        <end position="2265"/>
    </location>
</feature>
<dbReference type="STRING" id="6573.A0A210QXS6"/>
<feature type="coiled-coil region" evidence="1">
    <location>
        <begin position="389"/>
        <end position="502"/>
    </location>
</feature>
<feature type="coiled-coil region" evidence="1">
    <location>
        <begin position="1001"/>
        <end position="1158"/>
    </location>
</feature>
<feature type="coiled-coil region" evidence="1">
    <location>
        <begin position="1187"/>
        <end position="1214"/>
    </location>
</feature>
<feature type="coiled-coil region" evidence="1">
    <location>
        <begin position="1664"/>
        <end position="1691"/>
    </location>
</feature>
<sequence length="2320" mass="264244">MHRKGSERKRELSALIYLPDKMEERKEKALINWVNALIPNGQVSRLLDLANGQVFVNLLKLSEKCETATSVPECYVKVQEYIEEHYFTKLEPGSSVIDISLIVNSSLHSDSLLVEWELAKVLYALLGAFVQDKMKQTFIDAALTLSQEEQMDIMQLLEPMVTSQDLTNRLPADFADILKRKRELESTFHKDADLFFKLVTQGKGIVTSTPTVDQSFNFPTVFNGTPLTPVPSLMAGSARATGPHEISSPMRMLTLASPGPVTPLSALMQSPQVAQKMLLRQKEKEIRKLEIVVASERHFRDNLELDLKEKCELLGQKELKVQELETALKGQRNIADVCDELELVKQERDHLQKEISSAQLRCSGLQDIKDHCKYLERENNEKITETKSLAAQLLALESLKESHKEYRNKCRHQTLQIAEMESLLEHCKTESKQTKQKVHELEESRVSLRQQLDEIKAEKAEMEEMMAFTAIDCHNKNGESMGMIMETRIKELEEQLGQLRETWTDPESSKHLEMELANNEESKRIFETKFMETHQSLLKKDGEIEQVQQALTSSEENMEKLKINLSEMTTKLTALQTESLTLRSNESELSTLLQTVSTEKQVVEEEVVDLQTQLSHAKTEIKLLTMEAEGQKQAIVVRRQTMAASVDLAKSEQKSIEQKLIQEQASWEEKFDCLQTQLGQQKEEATKVQGDLKAKLKASQSSLKQLEIRMENEMWVKDNCIKCLKEEMTSLKEEICETEMRLREEVNILKENKVTLEGQLNLKKAIHQSEVEQLKIEITNTKERARSEEDGLKDVIAELQDKSGEYKVELDRNRIECDSKVQGLEASAERQQAKWSERETGLKEQIAQQEELCTGLTQSLQEMEAEVTTLKEDLSQEASTRSDLERNLKGIEKELGKEKQLSCTLKKDIEAQQTVISDLKNSLSLATSELSHLTECLDEQHMQISKVSETKVCLEQKLKNSETEFTKSQQANADKVLCLNEELEKFRSESTEKETTLTKDLAKSRKECEGVHKQLDQLKEQFQVSVHKGSSLDSRLDDLTRQIQTRNDENEALTREVSHLQEQVDELTGQVVLVTKVAETKQVSNDQLTQENGKLSDEVQQLSARIDQIVTEHVSSSQEKSDAISSLEASLTAKDNAVSNLKNDNAELKSQSSEFTQKVSELEMVVSDKDSEISSLSECISERDVVISNLTGDKQDLILQVAGLETEKDTLQKLCDVNCEQVSCLDKQLCDLNIKTQSQQEMLNVRSDEISSLELLVLHHTQEKESIKKQNDVNHDEICSLNKQLAEKTQDIDKLQIKCEQLTSESQIKRCELDKALEDNGVLTEKLESVSTKHQTSIRELNSELEKALSDKDTLNEKFASVTTKYETSIGKLRSEQEKASSDSDVWAEKMNVATGKYETSISELRSELDKALSDNDSLTEKLASVTTKYETSIGELRSEQEKASSDSDVWAEKMNVATGKYETSISELRSELNKALSDNDSLTEKLVSLTTKYETIISELRSEQEKASSDSEVLAEKLVSVTAKYEKSVSELRCKLEKASSEKDVLAANLESTTAQYQISIAEMKDQMKSDCNAFVKSHEDKMRDFVKEMTSTNQELKQAGEKRRSLEQTILELNQRLTIQLDNKDRVILEAKVAQVESELNQKSQILEQVRTSCHQTMEESEQYWRSQLAQLENEYHKATEEQTQQYRDQLTSQEQSFQTRCQALVQEKEMIAVSQKAALQDRIAHMEKKLEKKQTEIENLEKKHKTESSAISEKLKSNNQVQIDKIQDLLTSETESQKELANKLHSQQARCDELEKALRERKQSYDISMANQTENHNEEQNNLRLEFKTKLSELQMESRQLLEQEQSRTVAANGQCTELHNKLDEATKEITSYRRQIENMKENAELSLQQWQLKVAEVKGTREAEEAELRTELSRIQDQCSDANAEKSQLNDKIRELEDKESKLQQTIDNYRVHYNKKKEVIDLLKKEVEVNLKVGKEFQTKSIDLSQEVKKLKALLQTEKTQQHGLQDKLDKEKVNNKTLSIQMVELKAELKATKKQVETLRTQLEITGTHYIGDNSDFVQTCLNHKDDDTLSERRSSSSPEMAPRRRSSRNRLTSMDQSMISTDSGRSVASLPRGTAKLFAMEDEPADLEWKRFSELQRRNTLMLPHMRSTYPVEMQQYAENSVRESLAFTNSGTQGSGRKRKQESSSDEGESSKQQSRHSTVYHKPGPPTPGNSNNLRRNSKGTPRYNLRSSPRTPIGNSRSKRTPKRSVNDENVPSSLRKSAKKWLSNAAFTIVNTPNKKFRGHTGSVSSATKSASKGSRKPLGNKNFLQTGV</sequence>
<dbReference type="PANTHER" id="PTHR23159">
    <property type="entry name" value="CENTROSOMAL PROTEIN 2"/>
    <property type="match status" value="1"/>
</dbReference>
<feature type="coiled-coil region" evidence="1">
    <location>
        <begin position="544"/>
        <end position="627"/>
    </location>
</feature>
<dbReference type="SUPFAM" id="SSF116907">
    <property type="entry name" value="Hook domain"/>
    <property type="match status" value="1"/>
</dbReference>
<dbReference type="Gene3D" id="1.20.5.340">
    <property type="match status" value="1"/>
</dbReference>
<evidence type="ECO:0000313" key="4">
    <source>
        <dbReference type="Proteomes" id="UP000242188"/>
    </source>
</evidence>
<reference evidence="3 4" key="1">
    <citation type="journal article" date="2017" name="Nat. Ecol. Evol.">
        <title>Scallop genome provides insights into evolution of bilaterian karyotype and development.</title>
        <authorList>
            <person name="Wang S."/>
            <person name="Zhang J."/>
            <person name="Jiao W."/>
            <person name="Li J."/>
            <person name="Xun X."/>
            <person name="Sun Y."/>
            <person name="Guo X."/>
            <person name="Huan P."/>
            <person name="Dong B."/>
            <person name="Zhang L."/>
            <person name="Hu X."/>
            <person name="Sun X."/>
            <person name="Wang J."/>
            <person name="Zhao C."/>
            <person name="Wang Y."/>
            <person name="Wang D."/>
            <person name="Huang X."/>
            <person name="Wang R."/>
            <person name="Lv J."/>
            <person name="Li Y."/>
            <person name="Zhang Z."/>
            <person name="Liu B."/>
            <person name="Lu W."/>
            <person name="Hui Y."/>
            <person name="Liang J."/>
            <person name="Zhou Z."/>
            <person name="Hou R."/>
            <person name="Li X."/>
            <person name="Liu Y."/>
            <person name="Li H."/>
            <person name="Ning X."/>
            <person name="Lin Y."/>
            <person name="Zhao L."/>
            <person name="Xing Q."/>
            <person name="Dou J."/>
            <person name="Li Y."/>
            <person name="Mao J."/>
            <person name="Guo H."/>
            <person name="Dou H."/>
            <person name="Li T."/>
            <person name="Mu C."/>
            <person name="Jiang W."/>
            <person name="Fu Q."/>
            <person name="Fu X."/>
            <person name="Miao Y."/>
            <person name="Liu J."/>
            <person name="Yu Q."/>
            <person name="Li R."/>
            <person name="Liao H."/>
            <person name="Li X."/>
            <person name="Kong Y."/>
            <person name="Jiang Z."/>
            <person name="Chourrout D."/>
            <person name="Li R."/>
            <person name="Bao Z."/>
        </authorList>
    </citation>
    <scope>NUCLEOTIDE SEQUENCE [LARGE SCALE GENOMIC DNA]</scope>
    <source>
        <strain evidence="3 4">PY_sf001</strain>
    </source>
</reference>
<dbReference type="EMBL" id="NEDP02001335">
    <property type="protein sequence ID" value="OWF53540.1"/>
    <property type="molecule type" value="Genomic_DNA"/>
</dbReference>
<feature type="coiled-coil region" evidence="1">
    <location>
        <begin position="2014"/>
        <end position="2052"/>
    </location>
</feature>
<comment type="caution">
    <text evidence="3">The sequence shown here is derived from an EMBL/GenBank/DDBJ whole genome shotgun (WGS) entry which is preliminary data.</text>
</comment>
<evidence type="ECO:0000313" key="3">
    <source>
        <dbReference type="EMBL" id="OWF53540.1"/>
    </source>
</evidence>